<gene>
    <name evidence="1" type="ORF">CH63R_12812</name>
</gene>
<name>A0A1B7XVA7_COLHI</name>
<reference evidence="2" key="1">
    <citation type="journal article" date="2017" name="BMC Genomics">
        <title>Gapless genome assembly of Colletotrichum higginsianum reveals chromosome structure and association of transposable elements with secondary metabolite gene clusters.</title>
        <authorList>
            <person name="Dallery J.-F."/>
            <person name="Lapalu N."/>
            <person name="Zampounis A."/>
            <person name="Pigne S."/>
            <person name="Luyten I."/>
            <person name="Amselem J."/>
            <person name="Wittenberg A.H.J."/>
            <person name="Zhou S."/>
            <person name="de Queiroz M.V."/>
            <person name="Robin G.P."/>
            <person name="Auger A."/>
            <person name="Hainaut M."/>
            <person name="Henrissat B."/>
            <person name="Kim K.-T."/>
            <person name="Lee Y.-H."/>
            <person name="Lespinet O."/>
            <person name="Schwartz D.C."/>
            <person name="Thon M.R."/>
            <person name="O'Connell R.J."/>
        </authorList>
    </citation>
    <scope>NUCLEOTIDE SEQUENCE [LARGE SCALE GENOMIC DNA]</scope>
    <source>
        <strain evidence="2">IMI 349063</strain>
    </source>
</reference>
<accession>A0A1B7XVA7</accession>
<comment type="caution">
    <text evidence="1">The sequence shown here is derived from an EMBL/GenBank/DDBJ whole genome shotgun (WGS) entry which is preliminary data.</text>
</comment>
<dbReference type="KEGG" id="chig:CH63R_12812"/>
<dbReference type="RefSeq" id="XP_018152203.1">
    <property type="nucleotide sequence ID" value="XM_018307786.1"/>
</dbReference>
<dbReference type="AlphaFoldDB" id="A0A1B7XVA7"/>
<protein>
    <submittedName>
        <fullName evidence="1">Uncharacterized protein</fullName>
    </submittedName>
</protein>
<evidence type="ECO:0000313" key="2">
    <source>
        <dbReference type="Proteomes" id="UP000092177"/>
    </source>
</evidence>
<dbReference type="EMBL" id="LTAN01000009">
    <property type="protein sequence ID" value="OBR03685.1"/>
    <property type="molecule type" value="Genomic_DNA"/>
</dbReference>
<evidence type="ECO:0000313" key="1">
    <source>
        <dbReference type="EMBL" id="OBR03685.1"/>
    </source>
</evidence>
<sequence length="127" mass="13703">MEEWAEGGFESDKVLGSFQTFASCCRFVVWPAGRGGVSLLSLLFTFVTPAISAPKGFASLDSSAPSPSVCRDLAHIPTPVLSVSRPGKAMNVWTATFLNCRASGSERAYECVQTLMMRSKGCFWPRG</sequence>
<organism evidence="1 2">
    <name type="scientific">Colletotrichum higginsianum (strain IMI 349063)</name>
    <name type="common">Crucifer anthracnose fungus</name>
    <dbReference type="NCBI Taxonomy" id="759273"/>
    <lineage>
        <taxon>Eukaryota</taxon>
        <taxon>Fungi</taxon>
        <taxon>Dikarya</taxon>
        <taxon>Ascomycota</taxon>
        <taxon>Pezizomycotina</taxon>
        <taxon>Sordariomycetes</taxon>
        <taxon>Hypocreomycetidae</taxon>
        <taxon>Glomerellales</taxon>
        <taxon>Glomerellaceae</taxon>
        <taxon>Colletotrichum</taxon>
        <taxon>Colletotrichum destructivum species complex</taxon>
    </lineage>
</organism>
<proteinExistence type="predicted"/>
<dbReference type="Proteomes" id="UP000092177">
    <property type="component" value="Chromosome 9"/>
</dbReference>
<dbReference type="GeneID" id="28871893"/>
<keyword evidence="2" id="KW-1185">Reference proteome</keyword>
<dbReference type="VEuPathDB" id="FungiDB:CH63R_12812"/>